<dbReference type="Gene3D" id="3.40.50.300">
    <property type="entry name" value="P-loop containing nucleotide triphosphate hydrolases"/>
    <property type="match status" value="1"/>
</dbReference>
<dbReference type="Proteomes" id="UP000593566">
    <property type="component" value="Unassembled WGS sequence"/>
</dbReference>
<reference evidence="4 5" key="1">
    <citation type="journal article" date="2020" name="Genomics">
        <title>Complete, high-quality genomes from long-read metagenomic sequencing of two wolf lichen thalli reveals enigmatic genome architecture.</title>
        <authorList>
            <person name="McKenzie S.K."/>
            <person name="Walston R.F."/>
            <person name="Allen J.L."/>
        </authorList>
    </citation>
    <scope>NUCLEOTIDE SEQUENCE [LARGE SCALE GENOMIC DNA]</scope>
    <source>
        <strain evidence="4">WasteWater1</strain>
    </source>
</reference>
<gene>
    <name evidence="4" type="ORF">HO133_002190</name>
</gene>
<keyword evidence="5" id="KW-1185">Reference proteome</keyword>
<dbReference type="SUPFAM" id="SSF52540">
    <property type="entry name" value="P-loop containing nucleoside triphosphate hydrolases"/>
    <property type="match status" value="1"/>
</dbReference>
<dbReference type="Pfam" id="PF13019">
    <property type="entry name" value="Sde2_N_Ubi_yeast"/>
    <property type="match status" value="1"/>
</dbReference>
<proteinExistence type="predicted"/>
<evidence type="ECO:0000256" key="1">
    <source>
        <dbReference type="SAM" id="MobiDB-lite"/>
    </source>
</evidence>
<evidence type="ECO:0000259" key="3">
    <source>
        <dbReference type="Pfam" id="PF22782"/>
    </source>
</evidence>
<comment type="caution">
    <text evidence="4">The sequence shown here is derived from an EMBL/GenBank/DDBJ whole genome shotgun (WGS) entry which is preliminary data.</text>
</comment>
<evidence type="ECO:0000313" key="5">
    <source>
        <dbReference type="Proteomes" id="UP000593566"/>
    </source>
</evidence>
<feature type="compositionally biased region" description="Basic and acidic residues" evidence="1">
    <location>
        <begin position="569"/>
        <end position="583"/>
    </location>
</feature>
<feature type="compositionally biased region" description="Basic residues" evidence="1">
    <location>
        <begin position="855"/>
        <end position="878"/>
    </location>
</feature>
<accession>A0A8H6CDE2</accession>
<evidence type="ECO:0000313" key="4">
    <source>
        <dbReference type="EMBL" id="KAF6221335.1"/>
    </source>
</evidence>
<feature type="compositionally biased region" description="Low complexity" evidence="1">
    <location>
        <begin position="198"/>
        <end position="212"/>
    </location>
</feature>
<dbReference type="PANTHER" id="PTHR46434">
    <property type="entry name" value="GENETIC INTERACTOR OF PROHIBITINS 3, MITOCHONDRIAL"/>
    <property type="match status" value="1"/>
</dbReference>
<evidence type="ECO:0000259" key="2">
    <source>
        <dbReference type="Pfam" id="PF13019"/>
    </source>
</evidence>
<feature type="compositionally biased region" description="Basic and acidic residues" evidence="1">
    <location>
        <begin position="150"/>
        <end position="181"/>
    </location>
</feature>
<feature type="compositionally biased region" description="Pro residues" evidence="1">
    <location>
        <begin position="605"/>
        <end position="615"/>
    </location>
</feature>
<feature type="region of interest" description="Disordered" evidence="1">
    <location>
        <begin position="150"/>
        <end position="222"/>
    </location>
</feature>
<dbReference type="PANTHER" id="PTHR46434:SF1">
    <property type="entry name" value="GENETIC INTERACTOR OF PROHIBITINS 3, MITOCHONDRIAL"/>
    <property type="match status" value="1"/>
</dbReference>
<feature type="region of interest" description="Disordered" evidence="1">
    <location>
        <begin position="848"/>
        <end position="878"/>
    </location>
</feature>
<evidence type="ECO:0008006" key="6">
    <source>
        <dbReference type="Google" id="ProtNLM"/>
    </source>
</evidence>
<dbReference type="GeneID" id="59330604"/>
<protein>
    <recommendedName>
        <fullName evidence="6">Sde2 N-terminal ubiquitin domain-containing protein</fullName>
    </recommendedName>
</protein>
<dbReference type="InterPro" id="IPR050896">
    <property type="entry name" value="Mito_lipid_metab_GTPase"/>
</dbReference>
<dbReference type="RefSeq" id="XP_037150770.1">
    <property type="nucleotide sequence ID" value="XM_037293117.1"/>
</dbReference>
<dbReference type="EMBL" id="JACCJB010000014">
    <property type="protein sequence ID" value="KAF6221335.1"/>
    <property type="molecule type" value="Genomic_DNA"/>
</dbReference>
<organism evidence="4 5">
    <name type="scientific">Letharia lupina</name>
    <dbReference type="NCBI Taxonomy" id="560253"/>
    <lineage>
        <taxon>Eukaryota</taxon>
        <taxon>Fungi</taxon>
        <taxon>Dikarya</taxon>
        <taxon>Ascomycota</taxon>
        <taxon>Pezizomycotina</taxon>
        <taxon>Lecanoromycetes</taxon>
        <taxon>OSLEUM clade</taxon>
        <taxon>Lecanoromycetidae</taxon>
        <taxon>Lecanorales</taxon>
        <taxon>Lecanorineae</taxon>
        <taxon>Parmeliaceae</taxon>
        <taxon>Letharia</taxon>
    </lineage>
</organism>
<feature type="compositionally biased region" description="Polar residues" evidence="1">
    <location>
        <begin position="96"/>
        <end position="105"/>
    </location>
</feature>
<feature type="region of interest" description="Disordered" evidence="1">
    <location>
        <begin position="569"/>
        <end position="619"/>
    </location>
</feature>
<dbReference type="InterPro" id="IPR024974">
    <property type="entry name" value="Sde2_N"/>
</dbReference>
<dbReference type="Pfam" id="PF22782">
    <property type="entry name" value="SDE2"/>
    <property type="match status" value="1"/>
</dbReference>
<dbReference type="InterPro" id="IPR053822">
    <property type="entry name" value="SDE2-like_dom"/>
</dbReference>
<feature type="region of interest" description="Disordered" evidence="1">
    <location>
        <begin position="807"/>
        <end position="830"/>
    </location>
</feature>
<dbReference type="InterPro" id="IPR027417">
    <property type="entry name" value="P-loop_NTPase"/>
</dbReference>
<feature type="domain" description="SDE2-like" evidence="3">
    <location>
        <begin position="72"/>
        <end position="183"/>
    </location>
</feature>
<dbReference type="AlphaFoldDB" id="A0A8H6CDE2"/>
<feature type="region of interest" description="Disordered" evidence="1">
    <location>
        <begin position="81"/>
        <end position="111"/>
    </location>
</feature>
<sequence>MASQIINVFLTSFPGLDLRQQLSDRLPHIDSRLIFTTTSNKEVFSSEAPVATLLSSPNDAFLPLRLSVPLCGGKGGFGSQLRAAGGRMSSKRKNNQGDSNSSNRNLDGRRLRTVNEAKALAEYLALKPEMEKKDKEARRARWEQVVALSERREEEIRNGSKGKVDGKWVEDKEEAGERAREAVLTAMRSGDYHDNLKESSSGSSSGASAQTSEESEEEDMRDLKQNALAVSSILQPTPTLARSYFGFDEDDDFMSDDGEGEDRADDTTVDVTASVNGKGKSKAMARPPRPRKHQLHVDATTTPSHGFPTPSQLLNLPRSCPGCGAFTQTVSPGQPGFYGNNRKSVKAFISRHGQCPDKGHDGELRLFERILGAADASLLSQMGLQGGGENNTEVHPTIRSIQEIIAESPHKYNHVYHVLDAADFPLSLIPSLQRSLSLAPQRSLNRRAKTSHYQYGRKAEMSFIITRSDLLAPKKEQVDSLMPYILQVLRNALGGSAENLRLGNVRCVSSKRGWWTKQVKEDIWNRGGGGWMVGKVNVGKSNLFENIFPKGRSNDLNFGSFRYAAQQKLPRDVPDANGDEQRRSQSTQDPPKETESQLLEDSSLPPAPPETPYPVLPLVSSLPGTTASPIRVPFGGGRGELIDLPGLARGDLEQFVTDVHKVDLVMHDRVKPEQLVIKPGQSLLVGGLLRITPTTPNLIFLAYPFLPLRCHVTSTERAIAIHTQHEDSGVSTIAKPGIGSRMQSAGSFSLEWDVTKQRAGPLTKAAAAGLSTKTLPFMVFSADILVEGCGWVELVAQVRKRDMETGMEPGDLFDTRPYPRVEVSSPDGGHVGVRQPMNIWSLCGEKPVSSSKGLVRPRRSMKGVKKNLKKARRAVSSS</sequence>
<dbReference type="GO" id="GO:0005739">
    <property type="term" value="C:mitochondrion"/>
    <property type="evidence" value="ECO:0007669"/>
    <property type="project" value="TreeGrafter"/>
</dbReference>
<name>A0A8H6CDE2_9LECA</name>
<feature type="domain" description="Sde2 ubiquitin" evidence="2">
    <location>
        <begin position="16"/>
        <end position="71"/>
    </location>
</feature>